<dbReference type="PANTHER" id="PTHR21726:SF61">
    <property type="entry name" value="DNAA INITIATOR-ASSOCIATING PROTEIN"/>
    <property type="match status" value="1"/>
</dbReference>
<feature type="region of interest" description="Disordered" evidence="1">
    <location>
        <begin position="121"/>
        <end position="165"/>
    </location>
</feature>
<evidence type="ECO:0000259" key="2">
    <source>
        <dbReference type="Pfam" id="PF14309"/>
    </source>
</evidence>
<dbReference type="Proteomes" id="UP000238479">
    <property type="component" value="Chromosome 2"/>
</dbReference>
<evidence type="ECO:0000313" key="4">
    <source>
        <dbReference type="EMBL" id="PRQ49812.1"/>
    </source>
</evidence>
<sequence length="913" mass="101422">MDDSTAGKMASSLIIPEKPTHRPGGCVGIFFQLFDWKRRFAKKKLFSQKMLPPSRAKQLLNKFGDDKMPISRLHLIADEKSGNLKKNSNYSCASGQKQELRAPGLVARLMGLEYMPAAHEKPHNTQVTHACDGRRHKEKIKNQNVSDRQELLEKGEAKPESRPQKLQKMGLYDKTAVTRFGAESLQVKSVLPRSRKHHQHQKLASPVKSSKISSGKTASRTSRLIGAATKILDPGLQSTNRAKCALISSFHHPQADATLAQSPDVSKKTHYDTGKGNSPMGQTCCKECGNLLHVPDLTSRVEEQQHVFPSYPSNITNSCSLLAEQSRPSISSFAQEKDSIFQRTRNQPLSVSGQKNIRTHGKPFKERKAPSPESQASCQLSSQPYKPHRYQMQHPMSLGKERIPPRYKLNNLDSRRASSAAIRGTKDFIDLNQSLSNRTCPMVPTKGKDSKFERERKAFIGKDDSPFQLRTSIRKRRMIHVSGRVTNTGIVTSTTTIQRNTQFGAPAGTGLGNGADLMSQTCANSELADKQDGNRAYGNTDTDVMSFTFNSSITSKTGISAEMEGTGMDNDGKIYFQKPLSLSGDAIGLFLEQKLRELACLEDDDLAIGASSKRSTAMIHDGLISSYSQKILTAKGKPKKSAGTSLDGDHLSPGSVLEASFSSSSMDDSSGRRSFYPISLDYPDDHLQAQGYDADLTGSATAGGRKKTSREMMITLVNNVCRILHSINADGERVRRRKLTHACEIILNAELLFGDATMHNMDGMEGSFMSPFLRDLETIASSRMTSFNMFGGLEDIEKGSQLDGLFFDCVIEYIDSKYAWYCNAGFRYWKELALSMNQKLIFQEVEEEIKKWTRLPGMISDEIVAWEMSHSFRKWTEFDIEAFEAGSEIDGDIFQTLVNEIAIDLWECSIGSL</sequence>
<dbReference type="Pfam" id="PF14309">
    <property type="entry name" value="DUF4378"/>
    <property type="match status" value="1"/>
</dbReference>
<dbReference type="InterPro" id="IPR025486">
    <property type="entry name" value="DUF4378"/>
</dbReference>
<feature type="compositionally biased region" description="Polar residues" evidence="1">
    <location>
        <begin position="341"/>
        <end position="356"/>
    </location>
</feature>
<keyword evidence="5" id="KW-1185">Reference proteome</keyword>
<comment type="caution">
    <text evidence="4">The sequence shown here is derived from an EMBL/GenBank/DDBJ whole genome shotgun (WGS) entry which is preliminary data.</text>
</comment>
<feature type="region of interest" description="Disordered" evidence="1">
    <location>
        <begin position="336"/>
        <end position="385"/>
    </location>
</feature>
<dbReference type="Pfam" id="PF14383">
    <property type="entry name" value="VARLMGL"/>
    <property type="match status" value="1"/>
</dbReference>
<dbReference type="STRING" id="74649.A0A2P6RTS7"/>
<dbReference type="EMBL" id="PDCK01000040">
    <property type="protein sequence ID" value="PRQ49812.1"/>
    <property type="molecule type" value="Genomic_DNA"/>
</dbReference>
<name>A0A2P6RTS7_ROSCH</name>
<feature type="domain" description="DUF4378" evidence="2">
    <location>
        <begin position="745"/>
        <end position="900"/>
    </location>
</feature>
<accession>A0A2P6RTS7</accession>
<evidence type="ECO:0008006" key="6">
    <source>
        <dbReference type="Google" id="ProtNLM"/>
    </source>
</evidence>
<proteinExistence type="predicted"/>
<feature type="region of interest" description="Disordered" evidence="1">
    <location>
        <begin position="191"/>
        <end position="220"/>
    </location>
</feature>
<protein>
    <recommendedName>
        <fullName evidence="6">DUF4378 domain-containing protein</fullName>
    </recommendedName>
</protein>
<dbReference type="PANTHER" id="PTHR21726">
    <property type="entry name" value="PHOSPHATIDYLINOSITOL N-ACETYLGLUCOSAMINYLTRANSFERASE SUBUNIT P DOWN SYNDROME CRITICAL REGION PROTEIN 5 -RELATED"/>
    <property type="match status" value="1"/>
</dbReference>
<dbReference type="AlphaFoldDB" id="A0A2P6RTS7"/>
<organism evidence="4 5">
    <name type="scientific">Rosa chinensis</name>
    <name type="common">China rose</name>
    <dbReference type="NCBI Taxonomy" id="74649"/>
    <lineage>
        <taxon>Eukaryota</taxon>
        <taxon>Viridiplantae</taxon>
        <taxon>Streptophyta</taxon>
        <taxon>Embryophyta</taxon>
        <taxon>Tracheophyta</taxon>
        <taxon>Spermatophyta</taxon>
        <taxon>Magnoliopsida</taxon>
        <taxon>eudicotyledons</taxon>
        <taxon>Gunneridae</taxon>
        <taxon>Pentapetalae</taxon>
        <taxon>rosids</taxon>
        <taxon>fabids</taxon>
        <taxon>Rosales</taxon>
        <taxon>Rosaceae</taxon>
        <taxon>Rosoideae</taxon>
        <taxon>Rosoideae incertae sedis</taxon>
        <taxon>Rosa</taxon>
    </lineage>
</organism>
<dbReference type="Gramene" id="PRQ49812">
    <property type="protein sequence ID" value="PRQ49812"/>
    <property type="gene ID" value="RchiOBHm_Chr2g0126071"/>
</dbReference>
<gene>
    <name evidence="4" type="ORF">RchiOBHm_Chr2g0126071</name>
</gene>
<dbReference type="OMA" id="SATCMNN"/>
<evidence type="ECO:0000313" key="5">
    <source>
        <dbReference type="Proteomes" id="UP000238479"/>
    </source>
</evidence>
<feature type="domain" description="DUF3741" evidence="3">
    <location>
        <begin position="96"/>
        <end position="119"/>
    </location>
</feature>
<evidence type="ECO:0000259" key="3">
    <source>
        <dbReference type="Pfam" id="PF14383"/>
    </source>
</evidence>
<reference evidence="4 5" key="1">
    <citation type="journal article" date="2018" name="Nat. Genet.">
        <title>The Rosa genome provides new insights in the design of modern roses.</title>
        <authorList>
            <person name="Bendahmane M."/>
        </authorList>
    </citation>
    <scope>NUCLEOTIDE SEQUENCE [LARGE SCALE GENOMIC DNA]</scope>
    <source>
        <strain evidence="5">cv. Old Blush</strain>
    </source>
</reference>
<evidence type="ECO:0000256" key="1">
    <source>
        <dbReference type="SAM" id="MobiDB-lite"/>
    </source>
</evidence>
<dbReference type="OrthoDB" id="1928505at2759"/>
<feature type="compositionally biased region" description="Polar residues" evidence="1">
    <location>
        <begin position="372"/>
        <end position="384"/>
    </location>
</feature>
<feature type="compositionally biased region" description="Basic and acidic residues" evidence="1">
    <location>
        <begin position="147"/>
        <end position="163"/>
    </location>
</feature>
<dbReference type="InterPro" id="IPR032795">
    <property type="entry name" value="DUF3741-assoc"/>
</dbReference>
<feature type="compositionally biased region" description="Polar residues" evidence="1">
    <location>
        <begin position="207"/>
        <end position="220"/>
    </location>
</feature>
<feature type="region of interest" description="Disordered" evidence="1">
    <location>
        <begin position="257"/>
        <end position="276"/>
    </location>
</feature>